<dbReference type="InterPro" id="IPR024442">
    <property type="entry name" value="Transposase_Zn_ribbon"/>
</dbReference>
<gene>
    <name evidence="2" type="ORF">F2P47_16760</name>
</gene>
<dbReference type="EMBL" id="WESC01000020">
    <property type="protein sequence ID" value="KAB7738563.1"/>
    <property type="molecule type" value="Genomic_DNA"/>
</dbReference>
<dbReference type="AlphaFoldDB" id="A0A6N6VJ84"/>
<accession>A0A6N6VJ84</accession>
<proteinExistence type="predicted"/>
<sequence length="179" mass="19746">MSEQISSTTAFPANLNGVFDRVRQSPTIGEIFESEELSRSLVEAARWPQGPECPSCKSVGAACKLTTRPGLWTCKACRRCQYSATSGTPLHGTRVTIAAWLVLFHAFEVRKQRLSVSQVSHKLNVSYLTAKSMLQRLDQLKTEMPEMADRLRSQLIDLSGRREGVMPAMARMGSVVTGA</sequence>
<protein>
    <recommendedName>
        <fullName evidence="1">Transposase zinc-ribbon domain-containing protein</fullName>
    </recommendedName>
</protein>
<dbReference type="Pfam" id="PF12760">
    <property type="entry name" value="Zn_ribbon_IS1595"/>
    <property type="match status" value="1"/>
</dbReference>
<dbReference type="Proteomes" id="UP000468901">
    <property type="component" value="Unassembled WGS sequence"/>
</dbReference>
<evidence type="ECO:0000259" key="1">
    <source>
        <dbReference type="Pfam" id="PF12760"/>
    </source>
</evidence>
<keyword evidence="3" id="KW-1185">Reference proteome</keyword>
<reference evidence="2 3" key="1">
    <citation type="submission" date="2019-09" db="EMBL/GenBank/DDBJ databases">
        <title>Parvibaculum sedimenti sp. nov., isolated from sediment.</title>
        <authorList>
            <person name="Wang Y."/>
        </authorList>
    </citation>
    <scope>NUCLEOTIDE SEQUENCE [LARGE SCALE GENOMIC DNA]</scope>
    <source>
        <strain evidence="2 3">HXT-9</strain>
    </source>
</reference>
<evidence type="ECO:0000313" key="3">
    <source>
        <dbReference type="Proteomes" id="UP000468901"/>
    </source>
</evidence>
<feature type="domain" description="Transposase zinc-ribbon" evidence="1">
    <location>
        <begin position="34"/>
        <end position="79"/>
    </location>
</feature>
<comment type="caution">
    <text evidence="2">The sequence shown here is derived from an EMBL/GenBank/DDBJ whole genome shotgun (WGS) entry which is preliminary data.</text>
</comment>
<evidence type="ECO:0000313" key="2">
    <source>
        <dbReference type="EMBL" id="KAB7738563.1"/>
    </source>
</evidence>
<organism evidence="2 3">
    <name type="scientific">Parvibaculum sedimenti</name>
    <dbReference type="NCBI Taxonomy" id="2608632"/>
    <lineage>
        <taxon>Bacteria</taxon>
        <taxon>Pseudomonadati</taxon>
        <taxon>Pseudomonadota</taxon>
        <taxon>Alphaproteobacteria</taxon>
        <taxon>Hyphomicrobiales</taxon>
        <taxon>Parvibaculaceae</taxon>
        <taxon>Parvibaculum</taxon>
    </lineage>
</organism>
<name>A0A6N6VJ84_9HYPH</name>
<dbReference type="RefSeq" id="WP_152217539.1">
    <property type="nucleotide sequence ID" value="NZ_JBAQYD010000380.1"/>
</dbReference>